<dbReference type="InterPro" id="IPR004360">
    <property type="entry name" value="Glyas_Fos-R_dOase_dom"/>
</dbReference>
<dbReference type="NCBIfam" id="NF041414">
    <property type="entry name" value="ArsI_CadI_VOC"/>
    <property type="match status" value="1"/>
</dbReference>
<dbReference type="InterPro" id="IPR037523">
    <property type="entry name" value="VOC_core"/>
</dbReference>
<keyword evidence="2" id="KW-0223">Dioxygenase</keyword>
<evidence type="ECO:0000313" key="3">
    <source>
        <dbReference type="Proteomes" id="UP000468901"/>
    </source>
</evidence>
<evidence type="ECO:0000313" key="2">
    <source>
        <dbReference type="EMBL" id="KAB7742210.1"/>
    </source>
</evidence>
<dbReference type="EMBL" id="WESC01000002">
    <property type="protein sequence ID" value="KAB7742210.1"/>
    <property type="molecule type" value="Genomic_DNA"/>
</dbReference>
<reference evidence="2 3" key="1">
    <citation type="submission" date="2019-09" db="EMBL/GenBank/DDBJ databases">
        <title>Parvibaculum sedimenti sp. nov., isolated from sediment.</title>
        <authorList>
            <person name="Wang Y."/>
        </authorList>
    </citation>
    <scope>NUCLEOTIDE SEQUENCE [LARGE SCALE GENOMIC DNA]</scope>
    <source>
        <strain evidence="2 3">HXT-9</strain>
    </source>
</reference>
<dbReference type="Pfam" id="PF00903">
    <property type="entry name" value="Glyoxalase"/>
    <property type="match status" value="1"/>
</dbReference>
<organism evidence="2 3">
    <name type="scientific">Parvibaculum sedimenti</name>
    <dbReference type="NCBI Taxonomy" id="2608632"/>
    <lineage>
        <taxon>Bacteria</taxon>
        <taxon>Pseudomonadati</taxon>
        <taxon>Pseudomonadota</taxon>
        <taxon>Alphaproteobacteria</taxon>
        <taxon>Hyphomicrobiales</taxon>
        <taxon>Parvibaculaceae</taxon>
        <taxon>Parvibaculum</taxon>
    </lineage>
</organism>
<dbReference type="PANTHER" id="PTHR41294">
    <property type="entry name" value="CADMIUM-INDUCED PROTEIN CADI"/>
    <property type="match status" value="1"/>
</dbReference>
<dbReference type="InterPro" id="IPR029068">
    <property type="entry name" value="Glyas_Bleomycin-R_OHBP_Dase"/>
</dbReference>
<feature type="domain" description="VOC" evidence="1">
    <location>
        <begin position="2"/>
        <end position="116"/>
    </location>
</feature>
<protein>
    <submittedName>
        <fullName evidence="2">Glyoxalase/bleomycin resistance/dioxygenase family protein</fullName>
    </submittedName>
</protein>
<dbReference type="GO" id="GO:0046686">
    <property type="term" value="P:response to cadmium ion"/>
    <property type="evidence" value="ECO:0007669"/>
    <property type="project" value="TreeGrafter"/>
</dbReference>
<dbReference type="AlphaFoldDB" id="A0A6N6VL19"/>
<dbReference type="Gene3D" id="3.10.180.10">
    <property type="entry name" value="2,3-Dihydroxybiphenyl 1,2-Dioxygenase, domain 1"/>
    <property type="match status" value="1"/>
</dbReference>
<name>A0A6N6VL19_9HYPH</name>
<dbReference type="Proteomes" id="UP000468901">
    <property type="component" value="Unassembled WGS sequence"/>
</dbReference>
<sequence>MKRLHVSFGVADLEKSVAFYSTLFGEEPTVRRPGYAKWMLEDPRVNFVVETLSGDKGFGHAGIQVESASELDPIFERLKEAEAPYLPEGMTTCCYAKSEKSWTADPDGVRWEAFYTHHVMEEFGTGPLLEKLDMGDDASVCGCSAPKAEIVAAAKPTPSCCG</sequence>
<accession>A0A6N6VL19</accession>
<dbReference type="PROSITE" id="PS51819">
    <property type="entry name" value="VOC"/>
    <property type="match status" value="1"/>
</dbReference>
<dbReference type="InterPro" id="IPR049789">
    <property type="entry name" value="ArsI/CadI-like"/>
</dbReference>
<evidence type="ECO:0000259" key="1">
    <source>
        <dbReference type="PROSITE" id="PS51819"/>
    </source>
</evidence>
<dbReference type="SUPFAM" id="SSF54593">
    <property type="entry name" value="Glyoxalase/Bleomycin resistance protein/Dihydroxybiphenyl dioxygenase"/>
    <property type="match status" value="1"/>
</dbReference>
<dbReference type="GO" id="GO:0051213">
    <property type="term" value="F:dioxygenase activity"/>
    <property type="evidence" value="ECO:0007669"/>
    <property type="project" value="UniProtKB-KW"/>
</dbReference>
<keyword evidence="2" id="KW-0560">Oxidoreductase</keyword>
<dbReference type="InterPro" id="IPR052393">
    <property type="entry name" value="Cadmium-induced_rsp"/>
</dbReference>
<proteinExistence type="predicted"/>
<dbReference type="PANTHER" id="PTHR41294:SF1">
    <property type="entry name" value="CADMIUM-INDUCED PROTEIN CADI"/>
    <property type="match status" value="1"/>
</dbReference>
<gene>
    <name evidence="2" type="ORF">F2P47_02780</name>
</gene>
<dbReference type="RefSeq" id="WP_152214632.1">
    <property type="nucleotide sequence ID" value="NZ_JBAQYD010000266.1"/>
</dbReference>
<keyword evidence="3" id="KW-1185">Reference proteome</keyword>
<comment type="caution">
    <text evidence="2">The sequence shown here is derived from an EMBL/GenBank/DDBJ whole genome shotgun (WGS) entry which is preliminary data.</text>
</comment>